<organism evidence="2 3">
    <name type="scientific">Monilinia fructicola</name>
    <name type="common">Brown rot fungus</name>
    <name type="synonym">Ciboria fructicola</name>
    <dbReference type="NCBI Taxonomy" id="38448"/>
    <lineage>
        <taxon>Eukaryota</taxon>
        <taxon>Fungi</taxon>
        <taxon>Dikarya</taxon>
        <taxon>Ascomycota</taxon>
        <taxon>Pezizomycotina</taxon>
        <taxon>Leotiomycetes</taxon>
        <taxon>Helotiales</taxon>
        <taxon>Sclerotiniaceae</taxon>
        <taxon>Monilinia</taxon>
    </lineage>
</organism>
<protein>
    <submittedName>
        <fullName evidence="2">Uncharacterized protein</fullName>
    </submittedName>
</protein>
<comment type="caution">
    <text evidence="2">The sequence shown here is derived from an EMBL/GenBank/DDBJ whole genome shotgun (WGS) entry which is preliminary data.</text>
</comment>
<gene>
    <name evidence="2" type="ORF">EYC84_003548</name>
</gene>
<dbReference type="EMBL" id="VICG01000004">
    <property type="protein sequence ID" value="KAA8573004.1"/>
    <property type="molecule type" value="Genomic_DNA"/>
</dbReference>
<feature type="compositionally biased region" description="Polar residues" evidence="1">
    <location>
        <begin position="65"/>
        <end position="83"/>
    </location>
</feature>
<keyword evidence="3" id="KW-1185">Reference proteome</keyword>
<dbReference type="Proteomes" id="UP000322873">
    <property type="component" value="Unassembled WGS sequence"/>
</dbReference>
<sequence length="93" mass="10381">MKRKEEKTKDKKKIIIVQQGLPSILHSSPQAGTSNPHLTQIHSFHDRFGIPKREQDPCSVPLHVTQDQPPSASQTARESMSSLHNHDAPCLPV</sequence>
<reference evidence="2 3" key="1">
    <citation type="submission" date="2019-06" db="EMBL/GenBank/DDBJ databases">
        <title>Genome Sequence of the Brown Rot Fungal Pathogen Monilinia fructicola.</title>
        <authorList>
            <person name="De Miccolis Angelini R.M."/>
            <person name="Landi L."/>
            <person name="Abate D."/>
            <person name="Pollastro S."/>
            <person name="Romanazzi G."/>
            <person name="Faretra F."/>
        </authorList>
    </citation>
    <scope>NUCLEOTIDE SEQUENCE [LARGE SCALE GENOMIC DNA]</scope>
    <source>
        <strain evidence="2 3">Mfrc123</strain>
    </source>
</reference>
<evidence type="ECO:0000313" key="2">
    <source>
        <dbReference type="EMBL" id="KAA8573004.1"/>
    </source>
</evidence>
<feature type="region of interest" description="Disordered" evidence="1">
    <location>
        <begin position="50"/>
        <end position="93"/>
    </location>
</feature>
<name>A0A5M9JTZ7_MONFR</name>
<proteinExistence type="predicted"/>
<accession>A0A5M9JTZ7</accession>
<dbReference type="AlphaFoldDB" id="A0A5M9JTZ7"/>
<evidence type="ECO:0000256" key="1">
    <source>
        <dbReference type="SAM" id="MobiDB-lite"/>
    </source>
</evidence>
<evidence type="ECO:0000313" key="3">
    <source>
        <dbReference type="Proteomes" id="UP000322873"/>
    </source>
</evidence>